<proteinExistence type="predicted"/>
<gene>
    <name evidence="1" type="ORF">EKH80_19370</name>
</gene>
<evidence type="ECO:0000313" key="1">
    <source>
        <dbReference type="EMBL" id="RUL71106.1"/>
    </source>
</evidence>
<dbReference type="EMBL" id="RYYV01000019">
    <property type="protein sequence ID" value="RUL71106.1"/>
    <property type="molecule type" value="Genomic_DNA"/>
</dbReference>
<dbReference type="RefSeq" id="WP_126686443.1">
    <property type="nucleotide sequence ID" value="NZ_RYYV01000019.1"/>
</dbReference>
<dbReference type="AlphaFoldDB" id="A0A432M1F3"/>
<protein>
    <submittedName>
        <fullName evidence="1">Uncharacterized protein</fullName>
    </submittedName>
</protein>
<dbReference type="Proteomes" id="UP000274358">
    <property type="component" value="Unassembled WGS sequence"/>
</dbReference>
<organism evidence="1 2">
    <name type="scientific">Dyella choica</name>
    <dbReference type="NCBI Taxonomy" id="1927959"/>
    <lineage>
        <taxon>Bacteria</taxon>
        <taxon>Pseudomonadati</taxon>
        <taxon>Pseudomonadota</taxon>
        <taxon>Gammaproteobacteria</taxon>
        <taxon>Lysobacterales</taxon>
        <taxon>Rhodanobacteraceae</taxon>
        <taxon>Dyella</taxon>
    </lineage>
</organism>
<dbReference type="OrthoDB" id="5959362at2"/>
<keyword evidence="2" id="KW-1185">Reference proteome</keyword>
<reference evidence="1 2" key="1">
    <citation type="submission" date="2018-12" db="EMBL/GenBank/DDBJ databases">
        <title>Dyella dinghuensis sp. nov. DHOA06 and Dyella choica sp. nov. 4M-K27, isolated from forest soil.</title>
        <authorList>
            <person name="Qiu L.-H."/>
            <person name="Gao Z.-H."/>
        </authorList>
    </citation>
    <scope>NUCLEOTIDE SEQUENCE [LARGE SCALE GENOMIC DNA]</scope>
    <source>
        <strain evidence="1 2">4M-K27</strain>
    </source>
</reference>
<sequence>MSKTDTWVRSVQVDWDDPQLVSLLRRSENWSIDNRGGFTPQRVQVFHGWSGSAGRLATLVWERDRAVVLEATFPLAQGEQVRVDKHLEHRVRTLWAVVVDGREGNREEDRRRGIHVYWLQVLNKPGDDY</sequence>
<comment type="caution">
    <text evidence="1">The sequence shown here is derived from an EMBL/GenBank/DDBJ whole genome shotgun (WGS) entry which is preliminary data.</text>
</comment>
<accession>A0A432M1F3</accession>
<name>A0A432M1F3_9GAMM</name>
<evidence type="ECO:0000313" key="2">
    <source>
        <dbReference type="Proteomes" id="UP000274358"/>
    </source>
</evidence>